<dbReference type="RefSeq" id="WP_118230741.1">
    <property type="nucleotide sequence ID" value="NZ_DBFBQU010000158.1"/>
</dbReference>
<feature type="transmembrane region" description="Helical" evidence="1">
    <location>
        <begin position="61"/>
        <end position="81"/>
    </location>
</feature>
<feature type="transmembrane region" description="Helical" evidence="1">
    <location>
        <begin position="87"/>
        <end position="105"/>
    </location>
</feature>
<sequence>MSAERTNKFDWSCLLIGVLFLFVALIAFRNPAANLAAITIVFAMAALFKGILLIRQRGGSTLRLVVGILDVAIGVIFLFNLGFSMAIMPYIFAFWFIMTSIDALVYSWPLKLWNKGLYIFTLILNVLCVILGFFMVVNPLSSILTMSFLAGFYFMSAGIVSILLAFGRPRT</sequence>
<evidence type="ECO:0000256" key="1">
    <source>
        <dbReference type="SAM" id="Phobius"/>
    </source>
</evidence>
<dbReference type="Proteomes" id="UP000292919">
    <property type="component" value="Unassembled WGS sequence"/>
</dbReference>
<dbReference type="GO" id="GO:0005886">
    <property type="term" value="C:plasma membrane"/>
    <property type="evidence" value="ECO:0007669"/>
    <property type="project" value="TreeGrafter"/>
</dbReference>
<evidence type="ECO:0000313" key="3">
    <source>
        <dbReference type="Proteomes" id="UP000292919"/>
    </source>
</evidence>
<comment type="caution">
    <text evidence="2">The sequence shown here is derived from an EMBL/GenBank/DDBJ whole genome shotgun (WGS) entry which is preliminary data.</text>
</comment>
<keyword evidence="1" id="KW-1133">Transmembrane helix</keyword>
<evidence type="ECO:0000313" key="2">
    <source>
        <dbReference type="EMBL" id="TBH78215.1"/>
    </source>
</evidence>
<dbReference type="EMBL" id="SIXC01000018">
    <property type="protein sequence ID" value="TBH78215.1"/>
    <property type="molecule type" value="Genomic_DNA"/>
</dbReference>
<feature type="transmembrane region" description="Helical" evidence="1">
    <location>
        <begin position="12"/>
        <end position="29"/>
    </location>
</feature>
<keyword evidence="1" id="KW-0812">Transmembrane</keyword>
<name>A0A6H3F6K0_9BACT</name>
<dbReference type="InterPro" id="IPR005325">
    <property type="entry name" value="DUF308_memb"/>
</dbReference>
<keyword evidence="3" id="KW-1185">Reference proteome</keyword>
<organism evidence="2 3">
    <name type="scientific">Desulfovibrio legallii</name>
    <dbReference type="NCBI Taxonomy" id="571438"/>
    <lineage>
        <taxon>Bacteria</taxon>
        <taxon>Pseudomonadati</taxon>
        <taxon>Thermodesulfobacteriota</taxon>
        <taxon>Desulfovibrionia</taxon>
        <taxon>Desulfovibrionales</taxon>
        <taxon>Desulfovibrionaceae</taxon>
        <taxon>Desulfovibrio</taxon>
    </lineage>
</organism>
<dbReference type="PANTHER" id="PTHR34989">
    <property type="entry name" value="PROTEIN HDED"/>
    <property type="match status" value="1"/>
</dbReference>
<reference evidence="2 3" key="1">
    <citation type="submission" date="2018-12" db="EMBL/GenBank/DDBJ databases">
        <title>First genome draft of Desulfovibrio legallis sp. nov.</title>
        <authorList>
            <person name="Ben Dhia O."/>
            <person name="Najjari A."/>
            <person name="Ferjani R."/>
            <person name="Fhoula I."/>
            <person name="Fardeau M.-L."/>
            <person name="Boudabbous A."/>
            <person name="Ouzari H.I."/>
        </authorList>
    </citation>
    <scope>NUCLEOTIDE SEQUENCE [LARGE SCALE GENOMIC DNA]</scope>
    <source>
        <strain evidence="2 3">H1T</strain>
    </source>
</reference>
<evidence type="ECO:0008006" key="4">
    <source>
        <dbReference type="Google" id="ProtNLM"/>
    </source>
</evidence>
<dbReference type="Pfam" id="PF03729">
    <property type="entry name" value="DUF308"/>
    <property type="match status" value="1"/>
</dbReference>
<dbReference type="PANTHER" id="PTHR34989:SF1">
    <property type="entry name" value="PROTEIN HDED"/>
    <property type="match status" value="1"/>
</dbReference>
<dbReference type="InterPro" id="IPR052712">
    <property type="entry name" value="Acid_resist_chaperone_HdeD"/>
</dbReference>
<feature type="transmembrane region" description="Helical" evidence="1">
    <location>
        <begin position="143"/>
        <end position="166"/>
    </location>
</feature>
<protein>
    <recommendedName>
        <fullName evidence="4">Acid-resistance membrane protein</fullName>
    </recommendedName>
</protein>
<feature type="transmembrane region" description="Helical" evidence="1">
    <location>
        <begin position="117"/>
        <end position="137"/>
    </location>
</feature>
<keyword evidence="1" id="KW-0472">Membrane</keyword>
<accession>A0A6H3F6K0</accession>
<dbReference type="AlphaFoldDB" id="A0A6H3F6K0"/>
<proteinExistence type="predicted"/>
<feature type="transmembrane region" description="Helical" evidence="1">
    <location>
        <begin position="35"/>
        <end position="54"/>
    </location>
</feature>
<gene>
    <name evidence="2" type="ORF">EB812_11225</name>
</gene>